<dbReference type="PANTHER" id="PTHR43071">
    <property type="entry name" value="2-AMINO-4-HYDROXY-6-HYDROXYMETHYLDIHYDROPTERIDINE PYROPHOSPHOKINASE"/>
    <property type="match status" value="1"/>
</dbReference>
<evidence type="ECO:0000256" key="5">
    <source>
        <dbReference type="ARBA" id="ARBA00022679"/>
    </source>
</evidence>
<dbReference type="Proteomes" id="UP000184164">
    <property type="component" value="Unassembled WGS sequence"/>
</dbReference>
<dbReference type="InterPro" id="IPR000550">
    <property type="entry name" value="Hppk"/>
</dbReference>
<evidence type="ECO:0000256" key="7">
    <source>
        <dbReference type="ARBA" id="ARBA00022777"/>
    </source>
</evidence>
<name>A0A1M4YR67_9BACT</name>
<organism evidence="14 15">
    <name type="scientific">Mariniphaga anaerophila</name>
    <dbReference type="NCBI Taxonomy" id="1484053"/>
    <lineage>
        <taxon>Bacteria</taxon>
        <taxon>Pseudomonadati</taxon>
        <taxon>Bacteroidota</taxon>
        <taxon>Bacteroidia</taxon>
        <taxon>Marinilabiliales</taxon>
        <taxon>Prolixibacteraceae</taxon>
        <taxon>Mariniphaga</taxon>
    </lineage>
</organism>
<comment type="pathway">
    <text evidence="1">Cofactor biosynthesis; tetrahydrofolate biosynthesis; 2-amino-4-hydroxy-6-hydroxymethyl-7,8-dihydropteridine diphosphate from 7,8-dihydroneopterin triphosphate: step 4/4.</text>
</comment>
<dbReference type="Gene3D" id="3.30.70.560">
    <property type="entry name" value="7,8-Dihydro-6-hydroxymethylpterin-pyrophosphokinase HPPK"/>
    <property type="match status" value="1"/>
</dbReference>
<evidence type="ECO:0000313" key="15">
    <source>
        <dbReference type="Proteomes" id="UP000184164"/>
    </source>
</evidence>
<protein>
    <recommendedName>
        <fullName evidence="4">2-amino-4-hydroxy-6-hydroxymethyldihydropteridine pyrophosphokinase</fullName>
        <ecNumber evidence="3">2.7.6.3</ecNumber>
    </recommendedName>
    <alternativeName>
        <fullName evidence="11">6-hydroxymethyl-7,8-dihydropterin pyrophosphokinase</fullName>
    </alternativeName>
    <alternativeName>
        <fullName evidence="12">7,8-dihydro-6-hydroxymethylpterin-pyrophosphokinase</fullName>
    </alternativeName>
</protein>
<sequence>MINMTENTVIIGIGSNINAEANIAQMLKMLEKEVKILKVSSLLKTKPIGIENQPDFTNGAIKFKTDLGKDALKKRLRRIEDQLGRDRSLPKFGPRTIDLDIVVWNGEIVDKDYFTRDFLQKSVKEVSSS</sequence>
<dbReference type="EMBL" id="FQUM01000003">
    <property type="protein sequence ID" value="SHF07836.1"/>
    <property type="molecule type" value="Genomic_DNA"/>
</dbReference>
<evidence type="ECO:0000256" key="10">
    <source>
        <dbReference type="ARBA" id="ARBA00029409"/>
    </source>
</evidence>
<comment type="similarity">
    <text evidence="2">Belongs to the HPPK family.</text>
</comment>
<dbReference type="PANTHER" id="PTHR43071:SF1">
    <property type="entry name" value="2-AMINO-4-HYDROXY-6-HYDROXYMETHYLDIHYDROPTERIDINE PYROPHOSPHOKINASE"/>
    <property type="match status" value="1"/>
</dbReference>
<dbReference type="EC" id="2.7.6.3" evidence="3"/>
<dbReference type="GO" id="GO:0046654">
    <property type="term" value="P:tetrahydrofolate biosynthetic process"/>
    <property type="evidence" value="ECO:0007669"/>
    <property type="project" value="UniProtKB-UniPathway"/>
</dbReference>
<dbReference type="STRING" id="1484053.SAMN05444274_103426"/>
<evidence type="ECO:0000256" key="11">
    <source>
        <dbReference type="ARBA" id="ARBA00029766"/>
    </source>
</evidence>
<gene>
    <name evidence="14" type="ORF">SAMN05444274_103426</name>
</gene>
<evidence type="ECO:0000256" key="9">
    <source>
        <dbReference type="ARBA" id="ARBA00022909"/>
    </source>
</evidence>
<comment type="function">
    <text evidence="10">Catalyzes the transfer of pyrophosphate from adenosine triphosphate (ATP) to 6-hydroxymethyl-7,8-dihydropterin, an enzymatic step in folate biosynthesis pathway.</text>
</comment>
<dbReference type="Pfam" id="PF01288">
    <property type="entry name" value="HPPK"/>
    <property type="match status" value="1"/>
</dbReference>
<keyword evidence="5" id="KW-0808">Transferase</keyword>
<evidence type="ECO:0000256" key="3">
    <source>
        <dbReference type="ARBA" id="ARBA00013253"/>
    </source>
</evidence>
<dbReference type="GO" id="GO:0005524">
    <property type="term" value="F:ATP binding"/>
    <property type="evidence" value="ECO:0007669"/>
    <property type="project" value="UniProtKB-KW"/>
</dbReference>
<evidence type="ECO:0000256" key="2">
    <source>
        <dbReference type="ARBA" id="ARBA00005810"/>
    </source>
</evidence>
<dbReference type="GO" id="GO:0016301">
    <property type="term" value="F:kinase activity"/>
    <property type="evidence" value="ECO:0007669"/>
    <property type="project" value="UniProtKB-KW"/>
</dbReference>
<evidence type="ECO:0000256" key="8">
    <source>
        <dbReference type="ARBA" id="ARBA00022840"/>
    </source>
</evidence>
<keyword evidence="6" id="KW-0547">Nucleotide-binding</keyword>
<keyword evidence="9" id="KW-0289">Folate biosynthesis</keyword>
<accession>A0A1M4YR67</accession>
<evidence type="ECO:0000256" key="4">
    <source>
        <dbReference type="ARBA" id="ARBA00016218"/>
    </source>
</evidence>
<evidence type="ECO:0000256" key="6">
    <source>
        <dbReference type="ARBA" id="ARBA00022741"/>
    </source>
</evidence>
<proteinExistence type="inferred from homology"/>
<feature type="domain" description="7,8-dihydro-6-hydroxymethylpterin-pyrophosphokinase" evidence="13">
    <location>
        <begin position="91"/>
        <end position="102"/>
    </location>
</feature>
<dbReference type="InterPro" id="IPR035907">
    <property type="entry name" value="Hppk_sf"/>
</dbReference>
<keyword evidence="8" id="KW-0067">ATP-binding</keyword>
<evidence type="ECO:0000256" key="12">
    <source>
        <dbReference type="ARBA" id="ARBA00033413"/>
    </source>
</evidence>
<dbReference type="SUPFAM" id="SSF55083">
    <property type="entry name" value="6-hydroxymethyl-7,8-dihydropterin pyrophosphokinase, HPPK"/>
    <property type="match status" value="1"/>
</dbReference>
<keyword evidence="7 14" id="KW-0418">Kinase</keyword>
<dbReference type="CDD" id="cd00483">
    <property type="entry name" value="HPPK"/>
    <property type="match status" value="1"/>
</dbReference>
<dbReference type="NCBIfam" id="TIGR01498">
    <property type="entry name" value="folK"/>
    <property type="match status" value="1"/>
</dbReference>
<keyword evidence="15" id="KW-1185">Reference proteome</keyword>
<dbReference type="GO" id="GO:0046656">
    <property type="term" value="P:folic acid biosynthetic process"/>
    <property type="evidence" value="ECO:0007669"/>
    <property type="project" value="UniProtKB-KW"/>
</dbReference>
<dbReference type="UniPathway" id="UPA00077">
    <property type="reaction ID" value="UER00155"/>
</dbReference>
<dbReference type="PROSITE" id="PS00794">
    <property type="entry name" value="HPPK"/>
    <property type="match status" value="1"/>
</dbReference>
<dbReference type="AlphaFoldDB" id="A0A1M4YR67"/>
<dbReference type="GO" id="GO:0003848">
    <property type="term" value="F:2-amino-4-hydroxy-6-hydroxymethyldihydropteridine diphosphokinase activity"/>
    <property type="evidence" value="ECO:0007669"/>
    <property type="project" value="UniProtKB-EC"/>
</dbReference>
<evidence type="ECO:0000259" key="13">
    <source>
        <dbReference type="PROSITE" id="PS00794"/>
    </source>
</evidence>
<evidence type="ECO:0000256" key="1">
    <source>
        <dbReference type="ARBA" id="ARBA00005051"/>
    </source>
</evidence>
<evidence type="ECO:0000313" key="14">
    <source>
        <dbReference type="EMBL" id="SHF07836.1"/>
    </source>
</evidence>
<reference evidence="14 15" key="1">
    <citation type="submission" date="2016-11" db="EMBL/GenBank/DDBJ databases">
        <authorList>
            <person name="Jaros S."/>
            <person name="Januszkiewicz K."/>
            <person name="Wedrychowicz H."/>
        </authorList>
    </citation>
    <scope>NUCLEOTIDE SEQUENCE [LARGE SCALE GENOMIC DNA]</scope>
    <source>
        <strain evidence="14 15">DSM 26910</strain>
    </source>
</reference>